<dbReference type="AlphaFoldDB" id="A0A8K0WP94"/>
<accession>A0A8K0WP94</accession>
<sequence>MQASISYCCIMQRASPLLYFIFFSFSSSIAYSECISPTAIYRLLRILSLPFQPDGCGASFHAWHTTFRVAGSIVVAQALG</sequence>
<gene>
    <name evidence="1" type="ORF">B0I35DRAFT_278785</name>
</gene>
<name>A0A8K0WP94_9HYPO</name>
<dbReference type="Proteomes" id="UP000813444">
    <property type="component" value="Unassembled WGS sequence"/>
</dbReference>
<organism evidence="1 2">
    <name type="scientific">Stachybotrys elegans</name>
    <dbReference type="NCBI Taxonomy" id="80388"/>
    <lineage>
        <taxon>Eukaryota</taxon>
        <taxon>Fungi</taxon>
        <taxon>Dikarya</taxon>
        <taxon>Ascomycota</taxon>
        <taxon>Pezizomycotina</taxon>
        <taxon>Sordariomycetes</taxon>
        <taxon>Hypocreomycetidae</taxon>
        <taxon>Hypocreales</taxon>
        <taxon>Stachybotryaceae</taxon>
        <taxon>Stachybotrys</taxon>
    </lineage>
</organism>
<dbReference type="EMBL" id="JAGPNK010000009">
    <property type="protein sequence ID" value="KAH7313800.1"/>
    <property type="molecule type" value="Genomic_DNA"/>
</dbReference>
<proteinExistence type="predicted"/>
<reference evidence="1" key="1">
    <citation type="journal article" date="2021" name="Nat. Commun.">
        <title>Genetic determinants of endophytism in the Arabidopsis root mycobiome.</title>
        <authorList>
            <person name="Mesny F."/>
            <person name="Miyauchi S."/>
            <person name="Thiergart T."/>
            <person name="Pickel B."/>
            <person name="Atanasova L."/>
            <person name="Karlsson M."/>
            <person name="Huettel B."/>
            <person name="Barry K.W."/>
            <person name="Haridas S."/>
            <person name="Chen C."/>
            <person name="Bauer D."/>
            <person name="Andreopoulos W."/>
            <person name="Pangilinan J."/>
            <person name="LaButti K."/>
            <person name="Riley R."/>
            <person name="Lipzen A."/>
            <person name="Clum A."/>
            <person name="Drula E."/>
            <person name="Henrissat B."/>
            <person name="Kohler A."/>
            <person name="Grigoriev I.V."/>
            <person name="Martin F.M."/>
            <person name="Hacquard S."/>
        </authorList>
    </citation>
    <scope>NUCLEOTIDE SEQUENCE</scope>
    <source>
        <strain evidence="1">MPI-CAGE-CH-0235</strain>
    </source>
</reference>
<evidence type="ECO:0000313" key="1">
    <source>
        <dbReference type="EMBL" id="KAH7313800.1"/>
    </source>
</evidence>
<comment type="caution">
    <text evidence="1">The sequence shown here is derived from an EMBL/GenBank/DDBJ whole genome shotgun (WGS) entry which is preliminary data.</text>
</comment>
<keyword evidence="2" id="KW-1185">Reference proteome</keyword>
<evidence type="ECO:0000313" key="2">
    <source>
        <dbReference type="Proteomes" id="UP000813444"/>
    </source>
</evidence>
<protein>
    <submittedName>
        <fullName evidence="1">Uncharacterized protein</fullName>
    </submittedName>
</protein>